<dbReference type="EMBL" id="JACIFY010000011">
    <property type="protein sequence ID" value="MBB4236668.1"/>
    <property type="molecule type" value="Genomic_DNA"/>
</dbReference>
<accession>A0A7W6W5M9</accession>
<dbReference type="AlphaFoldDB" id="A0A7W6W5M9"/>
<name>A0A7W6W5M9_9HYPH</name>
<evidence type="ECO:0000313" key="1">
    <source>
        <dbReference type="EMBL" id="MBB4236668.1"/>
    </source>
</evidence>
<dbReference type="Proteomes" id="UP000540909">
    <property type="component" value="Unassembled WGS sequence"/>
</dbReference>
<proteinExistence type="predicted"/>
<organism evidence="1 2">
    <name type="scientific">Rhizobium esperanzae</name>
    <dbReference type="NCBI Taxonomy" id="1967781"/>
    <lineage>
        <taxon>Bacteria</taxon>
        <taxon>Pseudomonadati</taxon>
        <taxon>Pseudomonadota</taxon>
        <taxon>Alphaproteobacteria</taxon>
        <taxon>Hyphomicrobiales</taxon>
        <taxon>Rhizobiaceae</taxon>
        <taxon>Rhizobium/Agrobacterium group</taxon>
        <taxon>Rhizobium</taxon>
    </lineage>
</organism>
<dbReference type="RefSeq" id="WP_184471257.1">
    <property type="nucleotide sequence ID" value="NZ_JACIFY010000011.1"/>
</dbReference>
<sequence length="70" mass="7446">MTLVEITLFPSNLLAAGMALALQHFVDTSLINAEVEGDLMLVLTVPTVQSDLYGVVEGEAVVRMLHFGGS</sequence>
<comment type="caution">
    <text evidence="1">The sequence shown here is derived from an EMBL/GenBank/DDBJ whole genome shotgun (WGS) entry which is preliminary data.</text>
</comment>
<evidence type="ECO:0000313" key="2">
    <source>
        <dbReference type="Proteomes" id="UP000540909"/>
    </source>
</evidence>
<gene>
    <name evidence="1" type="ORF">GGD57_003258</name>
</gene>
<reference evidence="1 2" key="1">
    <citation type="submission" date="2020-08" db="EMBL/GenBank/DDBJ databases">
        <title>Genomic Encyclopedia of Type Strains, Phase IV (KMG-V): Genome sequencing to study the core and pangenomes of soil and plant-associated prokaryotes.</title>
        <authorList>
            <person name="Whitman W."/>
        </authorList>
    </citation>
    <scope>NUCLEOTIDE SEQUENCE [LARGE SCALE GENOMIC DNA]</scope>
    <source>
        <strain evidence="1 2">SEMIA 4089</strain>
    </source>
</reference>
<protein>
    <submittedName>
        <fullName evidence="1">Uncharacterized protein</fullName>
    </submittedName>
</protein>